<dbReference type="AlphaFoldDB" id="A0A2I1PCM6"/>
<dbReference type="EMBL" id="PKIZ01000003">
    <property type="protein sequence ID" value="PKZ42389.1"/>
    <property type="molecule type" value="Genomic_DNA"/>
</dbReference>
<dbReference type="RefSeq" id="WP_101849124.1">
    <property type="nucleotide sequence ID" value="NZ_JBHLVH010000002.1"/>
</dbReference>
<dbReference type="OrthoDB" id="5119254at2"/>
<keyword evidence="2" id="KW-1185">Reference proteome</keyword>
<evidence type="ECO:0000313" key="1">
    <source>
        <dbReference type="EMBL" id="PKZ42389.1"/>
    </source>
</evidence>
<proteinExistence type="predicted"/>
<accession>A0A2I1PCM6</accession>
<gene>
    <name evidence="1" type="ORF">CYJ76_02185</name>
</gene>
<dbReference type="Proteomes" id="UP000234206">
    <property type="component" value="Unassembled WGS sequence"/>
</dbReference>
<sequence>MSLQLIEIVPADTAREAVSALLDRTASTLTEAGHELVEAQVTSDRGRVFVIAEVQGEADAAPAADLATALGDAAAEVSEPATVRLVGAELADVKAARPAAGYLVEWDIPAEITMDAYLARKKANAPKYADVPETSFLRTYVREDTAKCLCFYDAPDTDAVVRAREAVSTPIDRLHVLDLDLLRGVGR</sequence>
<reference evidence="1 2" key="1">
    <citation type="submission" date="2017-12" db="EMBL/GenBank/DDBJ databases">
        <title>Phylogenetic diversity of female urinary microbiome.</title>
        <authorList>
            <person name="Thomas-White K."/>
            <person name="Wolfe A.J."/>
        </authorList>
    </citation>
    <scope>NUCLEOTIDE SEQUENCE [LARGE SCALE GENOMIC DNA]</scope>
    <source>
        <strain evidence="1 2">UMB1298</strain>
    </source>
</reference>
<dbReference type="Pfam" id="PF14026">
    <property type="entry name" value="SCO4226-like"/>
    <property type="match status" value="1"/>
</dbReference>
<comment type="caution">
    <text evidence="1">The sequence shown here is derived from an EMBL/GenBank/DDBJ whole genome shotgun (WGS) entry which is preliminary data.</text>
</comment>
<evidence type="ECO:0000313" key="2">
    <source>
        <dbReference type="Proteomes" id="UP000234206"/>
    </source>
</evidence>
<protein>
    <submittedName>
        <fullName evidence="1">DUF4242 domain-containing protein</fullName>
    </submittedName>
</protein>
<name>A0A2I1PCM6_9MICO</name>
<organism evidence="1 2">
    <name type="scientific">Kytococcus schroeteri</name>
    <dbReference type="NCBI Taxonomy" id="138300"/>
    <lineage>
        <taxon>Bacteria</taxon>
        <taxon>Bacillati</taxon>
        <taxon>Actinomycetota</taxon>
        <taxon>Actinomycetes</taxon>
        <taxon>Micrococcales</taxon>
        <taxon>Kytococcaceae</taxon>
        <taxon>Kytococcus</taxon>
    </lineage>
</organism>
<dbReference type="InterPro" id="IPR025336">
    <property type="entry name" value="SCO4226-like"/>
</dbReference>